<dbReference type="InterPro" id="IPR015422">
    <property type="entry name" value="PyrdxlP-dep_Trfase_small"/>
</dbReference>
<dbReference type="Proteomes" id="UP001629246">
    <property type="component" value="Unassembled WGS sequence"/>
</dbReference>
<dbReference type="PROSITE" id="PS50949">
    <property type="entry name" value="HTH_GNTR"/>
    <property type="match status" value="1"/>
</dbReference>
<dbReference type="SUPFAM" id="SSF53383">
    <property type="entry name" value="PLP-dependent transferases"/>
    <property type="match status" value="1"/>
</dbReference>
<keyword evidence="5" id="KW-0804">Transcription</keyword>
<keyword evidence="7" id="KW-0808">Transferase</keyword>
<evidence type="ECO:0000256" key="5">
    <source>
        <dbReference type="ARBA" id="ARBA00023163"/>
    </source>
</evidence>
<evidence type="ECO:0000256" key="1">
    <source>
        <dbReference type="ARBA" id="ARBA00005384"/>
    </source>
</evidence>
<evidence type="ECO:0000256" key="4">
    <source>
        <dbReference type="ARBA" id="ARBA00023125"/>
    </source>
</evidence>
<reference evidence="7 8" key="1">
    <citation type="journal article" date="2024" name="Chem. Sci.">
        <title>Discovery of megapolipeptins by genome mining of a Burkholderiales bacteria collection.</title>
        <authorList>
            <person name="Paulo B.S."/>
            <person name="Recchia M.J.J."/>
            <person name="Lee S."/>
            <person name="Fergusson C.H."/>
            <person name="Romanowski S.B."/>
            <person name="Hernandez A."/>
            <person name="Krull N."/>
            <person name="Liu D.Y."/>
            <person name="Cavanagh H."/>
            <person name="Bos A."/>
            <person name="Gray C.A."/>
            <person name="Murphy B.T."/>
            <person name="Linington R.G."/>
            <person name="Eustaquio A.S."/>
        </authorList>
    </citation>
    <scope>NUCLEOTIDE SEQUENCE [LARGE SCALE GENOMIC DNA]</scope>
    <source>
        <strain evidence="7 8">RL21-008-BIB-A</strain>
    </source>
</reference>
<dbReference type="Gene3D" id="1.10.10.10">
    <property type="entry name" value="Winged helix-like DNA-binding domain superfamily/Winged helix DNA-binding domain"/>
    <property type="match status" value="1"/>
</dbReference>
<dbReference type="RefSeq" id="WP_408160021.1">
    <property type="nucleotide sequence ID" value="NZ_JAQQFM010000010.1"/>
</dbReference>
<dbReference type="InterPro" id="IPR036388">
    <property type="entry name" value="WH-like_DNA-bd_sf"/>
</dbReference>
<comment type="similarity">
    <text evidence="1">In the C-terminal section; belongs to the class-I pyridoxal-phosphate-dependent aminotransferase family.</text>
</comment>
<evidence type="ECO:0000313" key="7">
    <source>
        <dbReference type="EMBL" id="MFL9926801.1"/>
    </source>
</evidence>
<keyword evidence="3" id="KW-0805">Transcription regulation</keyword>
<dbReference type="Gene3D" id="3.90.1150.10">
    <property type="entry name" value="Aspartate Aminotransferase, domain 1"/>
    <property type="match status" value="1"/>
</dbReference>
<dbReference type="Pfam" id="PF00155">
    <property type="entry name" value="Aminotran_1_2"/>
    <property type="match status" value="1"/>
</dbReference>
<evidence type="ECO:0000259" key="6">
    <source>
        <dbReference type="PROSITE" id="PS50949"/>
    </source>
</evidence>
<proteinExistence type="inferred from homology"/>
<dbReference type="SUPFAM" id="SSF46785">
    <property type="entry name" value="Winged helix' DNA-binding domain"/>
    <property type="match status" value="1"/>
</dbReference>
<name>A0ABW9AD05_9BURK</name>
<dbReference type="CDD" id="cd07377">
    <property type="entry name" value="WHTH_GntR"/>
    <property type="match status" value="1"/>
</dbReference>
<dbReference type="EMBL" id="JAQQFM010000010">
    <property type="protein sequence ID" value="MFL9926801.1"/>
    <property type="molecule type" value="Genomic_DNA"/>
</dbReference>
<dbReference type="PANTHER" id="PTHR46577:SF2">
    <property type="entry name" value="TRANSCRIPTIONAL REGULATORY PROTEIN"/>
    <property type="match status" value="1"/>
</dbReference>
<feature type="domain" description="HTH gntR-type" evidence="6">
    <location>
        <begin position="12"/>
        <end position="80"/>
    </location>
</feature>
<accession>A0ABW9AD05</accession>
<keyword evidence="8" id="KW-1185">Reference proteome</keyword>
<dbReference type="InterPro" id="IPR015424">
    <property type="entry name" value="PyrdxlP-dep_Trfase"/>
</dbReference>
<gene>
    <name evidence="7" type="ORF">PQR62_21180</name>
</gene>
<keyword evidence="4" id="KW-0238">DNA-binding</keyword>
<keyword evidence="2" id="KW-0663">Pyridoxal phosphate</keyword>
<keyword evidence="7" id="KW-0032">Aminotransferase</keyword>
<dbReference type="PANTHER" id="PTHR46577">
    <property type="entry name" value="HTH-TYPE TRANSCRIPTIONAL REGULATORY PROTEIN GABR"/>
    <property type="match status" value="1"/>
</dbReference>
<dbReference type="Gene3D" id="3.40.640.10">
    <property type="entry name" value="Type I PLP-dependent aspartate aminotransferase-like (Major domain)"/>
    <property type="match status" value="1"/>
</dbReference>
<organism evidence="7 8">
    <name type="scientific">Herbaspirillum lusitanum</name>
    <dbReference type="NCBI Taxonomy" id="213312"/>
    <lineage>
        <taxon>Bacteria</taxon>
        <taxon>Pseudomonadati</taxon>
        <taxon>Pseudomonadota</taxon>
        <taxon>Betaproteobacteria</taxon>
        <taxon>Burkholderiales</taxon>
        <taxon>Oxalobacteraceae</taxon>
        <taxon>Herbaspirillum</taxon>
    </lineage>
</organism>
<protein>
    <submittedName>
        <fullName evidence="7">PLP-dependent aminotransferase family protein</fullName>
    </submittedName>
</protein>
<dbReference type="Pfam" id="PF00392">
    <property type="entry name" value="GntR"/>
    <property type="match status" value="1"/>
</dbReference>
<sequence>MPLIQVSTSARLSLVEQIVEQLRKLVDKRTLHAGTKMTSIRLFAQQHAVSVHTVAEAYERLVALGYFESRPRSGFFIRNPHQPEQKRNPTQSFAKAFDHLWQLRSHLINEDGLLNVTSGKLPSDWMDADMIKASLKSVSSKIDSGLLQYGDPYGYLPLRSLLQSRLGNLGIHTQLDQVLLTNGASQSIDLIIRYLLRPGDKALVDDPGYFNLFSNLQLQGIEPLPVRRNHDGPDLDMLEQLARQHRPSVMFTQSVLQTPTGSTISAGNAYRLLRLAEQYDFRIVENDVYADMLSEPVPRIAALDQLARVLYVGSFSKTLSVSARVGYVAASPTEIRDLANVKMITSITSAQLAERFVFHALTEGLYRRSVERLRLRLSNSMAETEEALKPLGFQFFCRPLGGKFVWIRHPDFENSSDIWKLAGEAGIVVAPGKVFRSGMQETPWFRLNVSYGTDPALLKFFKSIC</sequence>
<evidence type="ECO:0000256" key="3">
    <source>
        <dbReference type="ARBA" id="ARBA00023015"/>
    </source>
</evidence>
<dbReference type="SMART" id="SM00345">
    <property type="entry name" value="HTH_GNTR"/>
    <property type="match status" value="1"/>
</dbReference>
<dbReference type="InterPro" id="IPR004839">
    <property type="entry name" value="Aminotransferase_I/II_large"/>
</dbReference>
<evidence type="ECO:0000256" key="2">
    <source>
        <dbReference type="ARBA" id="ARBA00022898"/>
    </source>
</evidence>
<dbReference type="InterPro" id="IPR051446">
    <property type="entry name" value="HTH_trans_reg/aminotransferase"/>
</dbReference>
<evidence type="ECO:0000313" key="8">
    <source>
        <dbReference type="Proteomes" id="UP001629246"/>
    </source>
</evidence>
<dbReference type="InterPro" id="IPR036390">
    <property type="entry name" value="WH_DNA-bd_sf"/>
</dbReference>
<dbReference type="InterPro" id="IPR000524">
    <property type="entry name" value="Tscrpt_reg_HTH_GntR"/>
</dbReference>
<dbReference type="CDD" id="cd00609">
    <property type="entry name" value="AAT_like"/>
    <property type="match status" value="1"/>
</dbReference>
<dbReference type="GO" id="GO:0008483">
    <property type="term" value="F:transaminase activity"/>
    <property type="evidence" value="ECO:0007669"/>
    <property type="project" value="UniProtKB-KW"/>
</dbReference>
<comment type="caution">
    <text evidence="7">The sequence shown here is derived from an EMBL/GenBank/DDBJ whole genome shotgun (WGS) entry which is preliminary data.</text>
</comment>
<dbReference type="InterPro" id="IPR015421">
    <property type="entry name" value="PyrdxlP-dep_Trfase_major"/>
</dbReference>